<feature type="transmembrane region" description="Helical" evidence="1">
    <location>
        <begin position="680"/>
        <end position="698"/>
    </location>
</feature>
<feature type="transmembrane region" description="Helical" evidence="1">
    <location>
        <begin position="607"/>
        <end position="627"/>
    </location>
</feature>
<evidence type="ECO:0000256" key="1">
    <source>
        <dbReference type="SAM" id="Phobius"/>
    </source>
</evidence>
<keyword evidence="1" id="KW-1133">Transmembrane helix</keyword>
<dbReference type="Proteomes" id="UP000243217">
    <property type="component" value="Unassembled WGS sequence"/>
</dbReference>
<comment type="caution">
    <text evidence="2">The sequence shown here is derived from an EMBL/GenBank/DDBJ whole genome shotgun (WGS) entry which is preliminary data.</text>
</comment>
<evidence type="ECO:0000313" key="3">
    <source>
        <dbReference type="Proteomes" id="UP000243217"/>
    </source>
</evidence>
<evidence type="ECO:0000313" key="2">
    <source>
        <dbReference type="EMBL" id="OQS03931.1"/>
    </source>
</evidence>
<organism evidence="2 3">
    <name type="scientific">Thraustotheca clavata</name>
    <dbReference type="NCBI Taxonomy" id="74557"/>
    <lineage>
        <taxon>Eukaryota</taxon>
        <taxon>Sar</taxon>
        <taxon>Stramenopiles</taxon>
        <taxon>Oomycota</taxon>
        <taxon>Saprolegniomycetes</taxon>
        <taxon>Saprolegniales</taxon>
        <taxon>Achlyaceae</taxon>
        <taxon>Thraustotheca</taxon>
    </lineage>
</organism>
<keyword evidence="1" id="KW-0472">Membrane</keyword>
<reference evidence="2 3" key="1">
    <citation type="journal article" date="2014" name="Genome Biol. Evol.">
        <title>The secreted proteins of Achlya hypogyna and Thraustotheca clavata identify the ancestral oomycete secretome and reveal gene acquisitions by horizontal gene transfer.</title>
        <authorList>
            <person name="Misner I."/>
            <person name="Blouin N."/>
            <person name="Leonard G."/>
            <person name="Richards T.A."/>
            <person name="Lane C.E."/>
        </authorList>
    </citation>
    <scope>NUCLEOTIDE SEQUENCE [LARGE SCALE GENOMIC DNA]</scope>
    <source>
        <strain evidence="2 3">ATCC 34112</strain>
    </source>
</reference>
<proteinExistence type="predicted"/>
<keyword evidence="1" id="KW-0812">Transmembrane</keyword>
<keyword evidence="3" id="KW-1185">Reference proteome</keyword>
<sequence length="1394" mass="157249">MVTLASVQGKRWDLIWEIIGILYLVISMTLSIYCLDIFAPYLQNDFFWPGFEEMNTSRIITSIFNTQLTLAANGTIDLFSPATSILTKASNLQINPAYPRMVFYQDLTTIKAGIDQLRRIDISYLAVMESPYCWLDMNRRWEMAHTLLRQSRCEKLYQQNAAVHLEVVLRNTDFFGWLVLNSVRFNDRIGAPIQKVPGGLLWLTQLKQHTLLDAEDEAGVWVSHSFAYFSLQFSNLANPGIEETIAIENAMGIVKLYRIKSTPRIASTIWTSLSIYCPIECDFVGLPVNQSFIRNTTNFWADINQNALEAFAVGYPLTLTDQVVHNEIGPLMSIDVRWVPSPPSLVRAVQSFRSQVLTLLSTDTIVHETFAALQTLELTPTPILWKNIVSYGGNPMCHKGAPLPFVQKSFSFDDACGSQTPLTLIANPMNALFSAVVLGQDLAHACLLCLPSEQIDCIYQADTVARLSTHISSLDISDIAALDISYIQFVESTTQLTNISLSTHHLLESNWAYFGYMSIYDWAMNEKEVISFEGDISTIRLMSSGYALVNSKVTALESTLAVYLWYLTALLTLVLVAVAAILSLWWLLNFSTKCQWFNFNRLVGCVWLNRTVLLVRSAAAIFCLATVPLQPTTKGVILPLAHDNRSWFVLGLLAGETIWLTYICQELIQPFAFSMSSRYIHLISFIVWLIIWGFSVYFPVEPVATFNRDCYSVNMDTMIYCSSGYLQIGFCSRVVLIVVINITIVLVLTSILRSHSSHKYYANDSLLITAAAVSCISSQTLSQPNPIISAMCGIINVTFRGVEYTFDTKLWLQISNNPRVPGRVMPFVSNLTPTPPFNRQNFARYITSKKIWQNCKVAIGFAYLALTLIGNITYLDIVQENLGNDFFWAGFDSSGMHAFIANLFNRKLIITANQDIHLDNSSLGDLADLYNNAESSISWGANSARRQLFAANTSLYNIVQGLRAMQPSQLPWMFTQYCWLDFNQTWEMATTSNRQVRCLQASNNGALYLESGLRNIMDWDEWEHSWGTTFNISFRVDLETSISGRAWLSNIYIAQELSIEEEILYWRNHDITTFELQWQNYKTLGMSDSVLIKNALGLRYPLQISLMEGSIHTQQQTSFRLYWTLANDLWAVTSNCSSICGKSLIRGSSRFAFANRTSESLLFENYILTSPLRSGLISFRNVIGPFNSVDTKYVQCPSSLLQFFGDFTSAFTTLLLSKDAIQTAFLNQSVPSLTYYAPKLLSQDPTAFVVGGSIMCGDDNAAYPASVIIFHDTLCFNPISEQLSLTRMEMVFALMAFNWTHSKGYSDFAEICTLNKAAAISCSTSYRGFYSFMQNFTSPLNYLQPLSNKAYIDVKNLVVELTQYVIYNGSSAQLFHMNIFNQSDQSWGFCGWCL</sequence>
<protein>
    <submittedName>
        <fullName evidence="2">Uncharacterized protein</fullName>
    </submittedName>
</protein>
<feature type="transmembrane region" description="Helical" evidence="1">
    <location>
        <begin position="12"/>
        <end position="33"/>
    </location>
</feature>
<feature type="transmembrane region" description="Helical" evidence="1">
    <location>
        <begin position="563"/>
        <end position="587"/>
    </location>
</feature>
<gene>
    <name evidence="2" type="ORF">THRCLA_21026</name>
</gene>
<accession>A0A1W0A164</accession>
<feature type="transmembrane region" description="Helical" evidence="1">
    <location>
        <begin position="725"/>
        <end position="752"/>
    </location>
</feature>
<feature type="non-terminal residue" evidence="2">
    <location>
        <position position="1394"/>
    </location>
</feature>
<name>A0A1W0A164_9STRA</name>
<feature type="transmembrane region" description="Helical" evidence="1">
    <location>
        <begin position="857"/>
        <end position="874"/>
    </location>
</feature>
<dbReference type="EMBL" id="JNBS01000718">
    <property type="protein sequence ID" value="OQS03931.1"/>
    <property type="molecule type" value="Genomic_DNA"/>
</dbReference>
<feature type="transmembrane region" description="Helical" evidence="1">
    <location>
        <begin position="647"/>
        <end position="668"/>
    </location>
</feature>